<feature type="chain" id="PRO_5001724482" evidence="5">
    <location>
        <begin position="25"/>
        <end position="458"/>
    </location>
</feature>
<dbReference type="AlphaFoldDB" id="A0A077SN33"/>
<dbReference type="InterPro" id="IPR029034">
    <property type="entry name" value="Cystine-knot_cytokine"/>
</dbReference>
<keyword evidence="3" id="KW-0339">Growth factor</keyword>
<evidence type="ECO:0000259" key="6">
    <source>
        <dbReference type="PROSITE" id="PS51362"/>
    </source>
</evidence>
<dbReference type="GO" id="GO:0005576">
    <property type="term" value="C:extracellular region"/>
    <property type="evidence" value="ECO:0007669"/>
    <property type="project" value="UniProtKB-SubCell"/>
</dbReference>
<organism evidence="7">
    <name type="scientific">Sycon ciliatum</name>
    <dbReference type="NCBI Taxonomy" id="27933"/>
    <lineage>
        <taxon>Eukaryota</taxon>
        <taxon>Metazoa</taxon>
        <taxon>Porifera</taxon>
        <taxon>Calcarea</taxon>
        <taxon>Calcaronea</taxon>
        <taxon>Leucosolenida</taxon>
        <taxon>Sycettidae</taxon>
        <taxon>Sycon</taxon>
    </lineage>
</organism>
<feature type="region of interest" description="Disordered" evidence="4">
    <location>
        <begin position="313"/>
        <end position="335"/>
    </location>
</feature>
<evidence type="ECO:0000256" key="4">
    <source>
        <dbReference type="SAM" id="MobiDB-lite"/>
    </source>
</evidence>
<dbReference type="EMBL" id="HG973401">
    <property type="protein sequence ID" value="CDO67940.1"/>
    <property type="molecule type" value="mRNA"/>
</dbReference>
<evidence type="ECO:0000256" key="1">
    <source>
        <dbReference type="ARBA" id="ARBA00004613"/>
    </source>
</evidence>
<feature type="signal peptide" evidence="5">
    <location>
        <begin position="1"/>
        <end position="24"/>
    </location>
</feature>
<name>A0A077SN33_9METZ</name>
<comment type="similarity">
    <text evidence="3">Belongs to the TGF-beta family.</text>
</comment>
<dbReference type="SUPFAM" id="SSF57501">
    <property type="entry name" value="Cystine-knot cytokines"/>
    <property type="match status" value="1"/>
</dbReference>
<dbReference type="GO" id="GO:0008083">
    <property type="term" value="F:growth factor activity"/>
    <property type="evidence" value="ECO:0007669"/>
    <property type="project" value="UniProtKB-KW"/>
</dbReference>
<evidence type="ECO:0000256" key="2">
    <source>
        <dbReference type="ARBA" id="ARBA00022525"/>
    </source>
</evidence>
<feature type="compositionally biased region" description="Polar residues" evidence="4">
    <location>
        <begin position="313"/>
        <end position="327"/>
    </location>
</feature>
<evidence type="ECO:0000256" key="3">
    <source>
        <dbReference type="RuleBase" id="RU000354"/>
    </source>
</evidence>
<sequence>MSCRYSSLVALCVLLAVCVALAEAERKGSEGDRGAVRDPDFINHVHKSLHFVSTLKSFFQSRGVDFGQDGPLATDVSGRHRRQVVQMTNGSSTRRYRKRRFSPTQRAHAMSVMQEFDDSVIAAHPEKMRRKHEILRSLHYNAASVLSFLPAKGASTRQGECRLNFSWHELEGKPQDILRHARIHLKCRQAPCSDEATGTVVVTLSNRMQRKCLATVAGGDRLRRSVTRSSDVSDFSGGWKYVDVSESVGDIHPCDIAKADLYLSGEGMAQFDCSTAVVILTTRQMSPLATPHGNLTHLSHTEVDTVVQASEQQLSNGNDQEQQSAEQDQGHRAKRSSYTLDPCRLKSCNISIMRMNWIFVIFPKYLDVGMCGGSCLPLTQFKYDGENPPVVTNNVVIRHWYRVKLAGTAEMDKVSPVHCVPIQYASATIGYTLNEDGNQHTIKMEELHQLKARKCGCR</sequence>
<dbReference type="Gene3D" id="2.10.90.10">
    <property type="entry name" value="Cystine-knot cytokines"/>
    <property type="match status" value="1"/>
</dbReference>
<proteinExistence type="evidence at transcript level"/>
<evidence type="ECO:0000313" key="7">
    <source>
        <dbReference type="EMBL" id="CDO67940.1"/>
    </source>
</evidence>
<feature type="non-terminal residue" evidence="7">
    <location>
        <position position="1"/>
    </location>
</feature>
<dbReference type="CDD" id="cd13756">
    <property type="entry name" value="TGF_beta_BMPs_GDFs"/>
    <property type="match status" value="1"/>
</dbReference>
<accession>A0A077SN33</accession>
<keyword evidence="2" id="KW-0964">Secreted</keyword>
<dbReference type="PROSITE" id="PS51362">
    <property type="entry name" value="TGF_BETA_2"/>
    <property type="match status" value="1"/>
</dbReference>
<comment type="subcellular location">
    <subcellularLocation>
        <location evidence="1">Secreted</location>
    </subcellularLocation>
</comment>
<feature type="domain" description="TGF-beta family profile" evidence="6">
    <location>
        <begin position="332"/>
        <end position="458"/>
    </location>
</feature>
<dbReference type="InterPro" id="IPR001839">
    <property type="entry name" value="TGF-b_C"/>
</dbReference>
<gene>
    <name evidence="7" type="primary">TgfBU</name>
</gene>
<dbReference type="Pfam" id="PF00019">
    <property type="entry name" value="TGF_beta"/>
    <property type="match status" value="1"/>
</dbReference>
<evidence type="ECO:0000256" key="5">
    <source>
        <dbReference type="SAM" id="SignalP"/>
    </source>
</evidence>
<feature type="region of interest" description="Disordered" evidence="4">
    <location>
        <begin position="85"/>
        <end position="104"/>
    </location>
</feature>
<keyword evidence="5" id="KW-0732">Signal</keyword>
<protein>
    <submittedName>
        <fullName evidence="7">Transforming growth factor beta U SciTgfBU</fullName>
    </submittedName>
</protein>
<dbReference type="SMART" id="SM00204">
    <property type="entry name" value="TGFB"/>
    <property type="match status" value="1"/>
</dbReference>
<reference evidence="7" key="1">
    <citation type="journal article" date="2014" name="Nat. Commun.">
        <title>Developmental gene expression provides clues to relationships between sponge and eumetazoan body plans.</title>
        <authorList>
            <person name="Leininger S."/>
            <person name="Adamski M."/>
            <person name="Bergum B."/>
            <person name="Guder C."/>
            <person name="Liu J."/>
            <person name="Laplante M."/>
            <person name="Brate J."/>
            <person name="Hoffmann F."/>
            <person name="Fortunato S."/>
            <person name="Jordal S."/>
            <person name="Rapp H.T."/>
            <person name="Adamska M."/>
        </authorList>
    </citation>
    <scope>NUCLEOTIDE SEQUENCE</scope>
</reference>